<evidence type="ECO:0000259" key="1">
    <source>
        <dbReference type="Pfam" id="PF19694"/>
    </source>
</evidence>
<reference evidence="2 3" key="1">
    <citation type="submission" date="2019-07" db="EMBL/GenBank/DDBJ databases">
        <title>Genome sequencing of lignin-degrading bacterial isolates.</title>
        <authorList>
            <person name="Gladden J."/>
        </authorList>
    </citation>
    <scope>NUCLEOTIDE SEQUENCE [LARGE SCALE GENOMIC DNA]</scope>
    <source>
        <strain evidence="2 3">J45</strain>
    </source>
</reference>
<evidence type="ECO:0000313" key="3">
    <source>
        <dbReference type="Proteomes" id="UP000317573"/>
    </source>
</evidence>
<gene>
    <name evidence="2" type="ORF">L618_000300001910</name>
</gene>
<dbReference type="Pfam" id="PF19694">
    <property type="entry name" value="DUF6194"/>
    <property type="match status" value="1"/>
</dbReference>
<dbReference type="Proteomes" id="UP000317573">
    <property type="component" value="Unassembled WGS sequence"/>
</dbReference>
<sequence length="159" mass="18117">MTMEQILAEIRSFDGVLELAPQEGSGHPEISWGDHFFYYTSDGEVPHNRQPYATIVTKNYPDDEDSRLDEPGRWRVNVHAGSQLFIELLGYPPRSVDPSTIDFAEADVFMPHPLYGSLGWVAVVEPGERATPRLLEVLRDAHLADRRRVERRSALRDTE</sequence>
<feature type="domain" description="DUF6194" evidence="1">
    <location>
        <begin position="1"/>
        <end position="153"/>
    </location>
</feature>
<name>A0A562E1F1_RHORH</name>
<protein>
    <recommendedName>
        <fullName evidence="1">DUF6194 domain-containing protein</fullName>
    </recommendedName>
</protein>
<comment type="caution">
    <text evidence="2">The sequence shown here is derived from an EMBL/GenBank/DDBJ whole genome shotgun (WGS) entry which is preliminary data.</text>
</comment>
<dbReference type="InterPro" id="IPR045676">
    <property type="entry name" value="DUF6194"/>
</dbReference>
<organism evidence="2 3">
    <name type="scientific">Rhodococcus rhodochrous J45</name>
    <dbReference type="NCBI Taxonomy" id="935266"/>
    <lineage>
        <taxon>Bacteria</taxon>
        <taxon>Bacillati</taxon>
        <taxon>Actinomycetota</taxon>
        <taxon>Actinomycetes</taxon>
        <taxon>Mycobacteriales</taxon>
        <taxon>Nocardiaceae</taxon>
        <taxon>Rhodococcus</taxon>
    </lineage>
</organism>
<evidence type="ECO:0000313" key="2">
    <source>
        <dbReference type="EMBL" id="TWH15617.1"/>
    </source>
</evidence>
<dbReference type="RefSeq" id="WP_088897933.1">
    <property type="nucleotide sequence ID" value="NZ_VLJT01000028.1"/>
</dbReference>
<proteinExistence type="predicted"/>
<dbReference type="AlphaFoldDB" id="A0A562E1F1"/>
<dbReference type="EMBL" id="VLJT01000028">
    <property type="protein sequence ID" value="TWH15617.1"/>
    <property type="molecule type" value="Genomic_DNA"/>
</dbReference>
<accession>A0A562E1F1</accession>